<feature type="compositionally biased region" description="Low complexity" evidence="1">
    <location>
        <begin position="261"/>
        <end position="272"/>
    </location>
</feature>
<feature type="compositionally biased region" description="Basic residues" evidence="1">
    <location>
        <begin position="474"/>
        <end position="485"/>
    </location>
</feature>
<feature type="compositionally biased region" description="Low complexity" evidence="1">
    <location>
        <begin position="437"/>
        <end position="451"/>
    </location>
</feature>
<feature type="region of interest" description="Disordered" evidence="1">
    <location>
        <begin position="242"/>
        <end position="315"/>
    </location>
</feature>
<gene>
    <name evidence="2" type="ORF">NFIA_039330</name>
</gene>
<feature type="compositionally biased region" description="Polar residues" evidence="1">
    <location>
        <begin position="45"/>
        <end position="54"/>
    </location>
</feature>
<feature type="compositionally biased region" description="Polar residues" evidence="1">
    <location>
        <begin position="1"/>
        <end position="17"/>
    </location>
</feature>
<feature type="compositionally biased region" description="Basic and acidic residues" evidence="1">
    <location>
        <begin position="58"/>
        <end position="71"/>
    </location>
</feature>
<dbReference type="AlphaFoldDB" id="A1D037"/>
<feature type="compositionally biased region" description="Polar residues" evidence="1">
    <location>
        <begin position="301"/>
        <end position="315"/>
    </location>
</feature>
<feature type="compositionally biased region" description="Basic residues" evidence="1">
    <location>
        <begin position="505"/>
        <end position="517"/>
    </location>
</feature>
<dbReference type="OrthoDB" id="4493237at2759"/>
<dbReference type="EMBL" id="DS027686">
    <property type="protein sequence ID" value="EAW24357.1"/>
    <property type="molecule type" value="Genomic_DNA"/>
</dbReference>
<protein>
    <submittedName>
        <fullName evidence="2">Uncharacterized protein</fullName>
    </submittedName>
</protein>
<organism evidence="2 3">
    <name type="scientific">Neosartorya fischeri (strain ATCC 1020 / DSM 3700 / CBS 544.65 / FGSC A1164 / JCM 1740 / NRRL 181 / WB 181)</name>
    <name type="common">Aspergillus fischerianus</name>
    <dbReference type="NCBI Taxonomy" id="331117"/>
    <lineage>
        <taxon>Eukaryota</taxon>
        <taxon>Fungi</taxon>
        <taxon>Dikarya</taxon>
        <taxon>Ascomycota</taxon>
        <taxon>Pezizomycotina</taxon>
        <taxon>Eurotiomycetes</taxon>
        <taxon>Eurotiomycetidae</taxon>
        <taxon>Eurotiales</taxon>
        <taxon>Aspergillaceae</taxon>
        <taxon>Aspergillus</taxon>
        <taxon>Aspergillus subgen. Fumigati</taxon>
    </lineage>
</organism>
<dbReference type="HOGENOM" id="CLU_528882_0_0_1"/>
<accession>A1D037</accession>
<dbReference type="Proteomes" id="UP000006702">
    <property type="component" value="Unassembled WGS sequence"/>
</dbReference>
<feature type="region of interest" description="Disordered" evidence="1">
    <location>
        <begin position="357"/>
        <end position="517"/>
    </location>
</feature>
<dbReference type="KEGG" id="nfi:NFIA_039330"/>
<reference evidence="3" key="1">
    <citation type="journal article" date="2008" name="PLoS Genet.">
        <title>Genomic islands in the pathogenic filamentous fungus Aspergillus fumigatus.</title>
        <authorList>
            <person name="Fedorova N.D."/>
            <person name="Khaldi N."/>
            <person name="Joardar V.S."/>
            <person name="Maiti R."/>
            <person name="Amedeo P."/>
            <person name="Anderson M.J."/>
            <person name="Crabtree J."/>
            <person name="Silva J.C."/>
            <person name="Badger J.H."/>
            <person name="Albarraq A."/>
            <person name="Angiuoli S."/>
            <person name="Bussey H."/>
            <person name="Bowyer P."/>
            <person name="Cotty P.J."/>
            <person name="Dyer P.S."/>
            <person name="Egan A."/>
            <person name="Galens K."/>
            <person name="Fraser-Liggett C.M."/>
            <person name="Haas B.J."/>
            <person name="Inman J.M."/>
            <person name="Kent R."/>
            <person name="Lemieux S."/>
            <person name="Malavazi I."/>
            <person name="Orvis J."/>
            <person name="Roemer T."/>
            <person name="Ronning C.M."/>
            <person name="Sundaram J.P."/>
            <person name="Sutton G."/>
            <person name="Turner G."/>
            <person name="Venter J.C."/>
            <person name="White O.R."/>
            <person name="Whitty B.R."/>
            <person name="Youngman P."/>
            <person name="Wolfe K.H."/>
            <person name="Goldman G.H."/>
            <person name="Wortman J.R."/>
            <person name="Jiang B."/>
            <person name="Denning D.W."/>
            <person name="Nierman W.C."/>
        </authorList>
    </citation>
    <scope>NUCLEOTIDE SEQUENCE [LARGE SCALE GENOMIC DNA]</scope>
    <source>
        <strain evidence="3">ATCC 1020 / DSM 3700 / CBS 544.65 / FGSC A1164 / JCM 1740 / NRRL 181 / WB 181</strain>
    </source>
</reference>
<keyword evidence="3" id="KW-1185">Reference proteome</keyword>
<sequence length="517" mass="56325">MYQSADSLSLDYTNQQLLPRRYESDEEEISESEHGGHDNAFSPVDDTTGTFSDMSTEELSRGVEPKPENRQVARLLAPYPSRGRKSRPVSIDTVKRSSNATFATDSIVYDDGDDDDDDDVIIELPPPDQMSPLQSPIFLQPTVYVPPGSPGSSAARSMRSPSPTSVFSVEETDVLVAEQVTYVEPISKPHLIQISPEQSYFPPVASADEKQDTFCKHSSSNACDEDACEGIYSLRQAAKSQPLLSTGESDGANAKQLKRNSVSVAGRSSGSARELKRIEVPKSSATMQSLFEVPEIPQPLSPRSRSRTFSGARASSAQKLPSLYTAVRSRLPAESLRRPPSLRSLSSASILLSHARHASTSAGLDTGTPSTSASHTRMSSEQSSPLQTCRTPSPILQNSTPYYSSPTFCRDRSGSVYSNSSAPTPTSYRPPPPVRNSTMHSFKSSYSSSLRSEVESVHSVDAPEPVDQAGKSTMSRKKSLKRSKLSKQEGKEQSTAKSIMGFMLRGKRKSTIWNHRS</sequence>
<dbReference type="RefSeq" id="XP_001266254.1">
    <property type="nucleotide sequence ID" value="XM_001266253.1"/>
</dbReference>
<evidence type="ECO:0000313" key="2">
    <source>
        <dbReference type="EMBL" id="EAW24357.1"/>
    </source>
</evidence>
<feature type="region of interest" description="Disordered" evidence="1">
    <location>
        <begin position="105"/>
        <end position="166"/>
    </location>
</feature>
<feature type="region of interest" description="Disordered" evidence="1">
    <location>
        <begin position="1"/>
        <end position="93"/>
    </location>
</feature>
<name>A1D037_NEOFI</name>
<dbReference type="OMA" id="MDTVKRS"/>
<feature type="compositionally biased region" description="Low complexity" evidence="1">
    <location>
        <begin position="141"/>
        <end position="165"/>
    </location>
</feature>
<evidence type="ECO:0000256" key="1">
    <source>
        <dbReference type="SAM" id="MobiDB-lite"/>
    </source>
</evidence>
<dbReference type="VEuPathDB" id="FungiDB:NFIA_039330"/>
<feature type="compositionally biased region" description="Polar residues" evidence="1">
    <location>
        <begin position="360"/>
        <end position="407"/>
    </location>
</feature>
<proteinExistence type="predicted"/>
<dbReference type="GeneID" id="4592379"/>
<evidence type="ECO:0000313" key="3">
    <source>
        <dbReference type="Proteomes" id="UP000006702"/>
    </source>
</evidence>
<dbReference type="eggNOG" id="ENOG502RNUI">
    <property type="taxonomic scope" value="Eukaryota"/>
</dbReference>
<feature type="compositionally biased region" description="Acidic residues" evidence="1">
    <location>
        <begin position="108"/>
        <end position="121"/>
    </location>
</feature>